<accession>A0ABU2BAH2</accession>
<dbReference type="PANTHER" id="PTHR35335:SF1">
    <property type="entry name" value="UPF0716 PROTEIN FXSA"/>
    <property type="match status" value="1"/>
</dbReference>
<organism evidence="2 3">
    <name type="scientific">Corynebacterium felinum</name>
    <dbReference type="NCBI Taxonomy" id="131318"/>
    <lineage>
        <taxon>Bacteria</taxon>
        <taxon>Bacillati</taxon>
        <taxon>Actinomycetota</taxon>
        <taxon>Actinomycetes</taxon>
        <taxon>Mycobacteriales</taxon>
        <taxon>Corynebacteriaceae</taxon>
        <taxon>Corynebacterium</taxon>
    </lineage>
</organism>
<evidence type="ECO:0000313" key="2">
    <source>
        <dbReference type="EMBL" id="MDR7355629.1"/>
    </source>
</evidence>
<comment type="caution">
    <text evidence="2">The sequence shown here is derived from an EMBL/GenBank/DDBJ whole genome shotgun (WGS) entry which is preliminary data.</text>
</comment>
<keyword evidence="1" id="KW-0472">Membrane</keyword>
<dbReference type="NCBIfam" id="NF008528">
    <property type="entry name" value="PRK11463.1-2"/>
    <property type="match status" value="1"/>
</dbReference>
<dbReference type="InterPro" id="IPR007313">
    <property type="entry name" value="FxsA"/>
</dbReference>
<keyword evidence="1" id="KW-1133">Transmembrane helix</keyword>
<gene>
    <name evidence="2" type="ORF">J2S37_002167</name>
</gene>
<feature type="transmembrane region" description="Helical" evidence="1">
    <location>
        <begin position="6"/>
        <end position="24"/>
    </location>
</feature>
<dbReference type="RefSeq" id="WP_277103181.1">
    <property type="nucleotide sequence ID" value="NZ_BAAAJS010000051.1"/>
</dbReference>
<protein>
    <submittedName>
        <fullName evidence="2">UPF0716 protein FxsA</fullName>
    </submittedName>
</protein>
<name>A0ABU2BAH2_9CORY</name>
<feature type="transmembrane region" description="Helical" evidence="1">
    <location>
        <begin position="69"/>
        <end position="96"/>
    </location>
</feature>
<sequence>MPLYLAVPYFIIEALAFWAVASWLGVGYALLLLFAFFFGGLILAAIEMRRIAATLSRGTSNPGKAAGDIGLIAAGAVGVAMPGFATSILGLLVIIAPTRAIIRRLLAKKLRTTIEDMGVRSFQATNAYRQRASYGSFSTGTNSQIVINEEEIQQWSTNLDPDDFTDKNNH</sequence>
<dbReference type="Proteomes" id="UP001183619">
    <property type="component" value="Unassembled WGS sequence"/>
</dbReference>
<dbReference type="EMBL" id="JAVDYF010000001">
    <property type="protein sequence ID" value="MDR7355629.1"/>
    <property type="molecule type" value="Genomic_DNA"/>
</dbReference>
<dbReference type="Pfam" id="PF04186">
    <property type="entry name" value="FxsA"/>
    <property type="match status" value="1"/>
</dbReference>
<proteinExistence type="predicted"/>
<evidence type="ECO:0000313" key="3">
    <source>
        <dbReference type="Proteomes" id="UP001183619"/>
    </source>
</evidence>
<reference evidence="2 3" key="1">
    <citation type="submission" date="2023-07" db="EMBL/GenBank/DDBJ databases">
        <title>Sequencing the genomes of 1000 actinobacteria strains.</title>
        <authorList>
            <person name="Klenk H.-P."/>
        </authorList>
    </citation>
    <scope>NUCLEOTIDE SEQUENCE [LARGE SCALE GENOMIC DNA]</scope>
    <source>
        <strain evidence="2 3">DSM 44508</strain>
    </source>
</reference>
<keyword evidence="3" id="KW-1185">Reference proteome</keyword>
<evidence type="ECO:0000256" key="1">
    <source>
        <dbReference type="SAM" id="Phobius"/>
    </source>
</evidence>
<dbReference type="PANTHER" id="PTHR35335">
    <property type="entry name" value="UPF0716 PROTEIN FXSA"/>
    <property type="match status" value="1"/>
</dbReference>
<feature type="transmembrane region" description="Helical" evidence="1">
    <location>
        <begin position="31"/>
        <end position="49"/>
    </location>
</feature>
<keyword evidence="1" id="KW-0812">Transmembrane</keyword>